<organism evidence="2 3">
    <name type="scientific">Halorubellus litoreus</name>
    <dbReference type="NCBI Taxonomy" id="755308"/>
    <lineage>
        <taxon>Archaea</taxon>
        <taxon>Methanobacteriati</taxon>
        <taxon>Methanobacteriota</taxon>
        <taxon>Stenosarchaea group</taxon>
        <taxon>Halobacteria</taxon>
        <taxon>Halobacteriales</taxon>
        <taxon>Halorubellaceae</taxon>
        <taxon>Halorubellus</taxon>
    </lineage>
</organism>
<accession>A0ABD5VJW5</accession>
<comment type="caution">
    <text evidence="2">The sequence shown here is derived from an EMBL/GenBank/DDBJ whole genome shotgun (WGS) entry which is preliminary data.</text>
</comment>
<feature type="transmembrane region" description="Helical" evidence="1">
    <location>
        <begin position="49"/>
        <end position="71"/>
    </location>
</feature>
<sequence length="106" mass="11827">MAEFPDWYWVLVQLFSLLNIVVQATAIVLSLIAVRGFRGAPINRVLKPIPVVMACMLVVNMPWAAFFLFSIPYATEIYAVVFSVGVIAGVYAAFQATMLLTERRDL</sequence>
<gene>
    <name evidence="2" type="ORF">ACFQGB_11365</name>
</gene>
<evidence type="ECO:0000313" key="3">
    <source>
        <dbReference type="Proteomes" id="UP001596395"/>
    </source>
</evidence>
<feature type="transmembrane region" description="Helical" evidence="1">
    <location>
        <begin position="12"/>
        <end position="37"/>
    </location>
</feature>
<keyword evidence="1" id="KW-1133">Transmembrane helix</keyword>
<keyword evidence="1" id="KW-0472">Membrane</keyword>
<feature type="transmembrane region" description="Helical" evidence="1">
    <location>
        <begin position="77"/>
        <end position="100"/>
    </location>
</feature>
<dbReference type="Proteomes" id="UP001596395">
    <property type="component" value="Unassembled WGS sequence"/>
</dbReference>
<proteinExistence type="predicted"/>
<keyword evidence="3" id="KW-1185">Reference proteome</keyword>
<keyword evidence="1" id="KW-0812">Transmembrane</keyword>
<evidence type="ECO:0000256" key="1">
    <source>
        <dbReference type="SAM" id="Phobius"/>
    </source>
</evidence>
<dbReference type="EMBL" id="JBHSXN010000002">
    <property type="protein sequence ID" value="MFC6953462.1"/>
    <property type="molecule type" value="Genomic_DNA"/>
</dbReference>
<dbReference type="RefSeq" id="WP_336350420.1">
    <property type="nucleotide sequence ID" value="NZ_JAZAQL010000002.1"/>
</dbReference>
<protein>
    <submittedName>
        <fullName evidence="2">Uncharacterized protein</fullName>
    </submittedName>
</protein>
<name>A0ABD5VJW5_9EURY</name>
<reference evidence="2 3" key="1">
    <citation type="journal article" date="2019" name="Int. J. Syst. Evol. Microbiol.">
        <title>The Global Catalogue of Microorganisms (GCM) 10K type strain sequencing project: providing services to taxonomists for standard genome sequencing and annotation.</title>
        <authorList>
            <consortium name="The Broad Institute Genomics Platform"/>
            <consortium name="The Broad Institute Genome Sequencing Center for Infectious Disease"/>
            <person name="Wu L."/>
            <person name="Ma J."/>
        </authorList>
    </citation>
    <scope>NUCLEOTIDE SEQUENCE [LARGE SCALE GENOMIC DNA]</scope>
    <source>
        <strain evidence="2 3">GX26</strain>
    </source>
</reference>
<evidence type="ECO:0000313" key="2">
    <source>
        <dbReference type="EMBL" id="MFC6953462.1"/>
    </source>
</evidence>
<dbReference type="AlphaFoldDB" id="A0ABD5VJW5"/>